<evidence type="ECO:0000313" key="3">
    <source>
        <dbReference type="Proteomes" id="UP001228690"/>
    </source>
</evidence>
<gene>
    <name evidence="2" type="ORF">P0082_00625</name>
</gene>
<protein>
    <submittedName>
        <fullName evidence="2">Cyclic nucleotide-binding domain-containing protein</fullName>
    </submittedName>
</protein>
<dbReference type="PROSITE" id="PS50042">
    <property type="entry name" value="CNMP_BINDING_3"/>
    <property type="match status" value="2"/>
</dbReference>
<accession>A0ABY8MHD5</accession>
<dbReference type="RefSeq" id="WP_326927577.1">
    <property type="nucleotide sequence ID" value="NZ_CP123443.1"/>
</dbReference>
<dbReference type="Gene3D" id="3.60.15.10">
    <property type="entry name" value="Ribonuclease Z/Hydroxyacylglutathione hydrolase-like"/>
    <property type="match status" value="1"/>
</dbReference>
<dbReference type="EMBL" id="CP123443">
    <property type="protein sequence ID" value="WGK69394.1"/>
    <property type="molecule type" value="Genomic_DNA"/>
</dbReference>
<dbReference type="InterPro" id="IPR018490">
    <property type="entry name" value="cNMP-bd_dom_sf"/>
</dbReference>
<dbReference type="InterPro" id="IPR000595">
    <property type="entry name" value="cNMP-bd_dom"/>
</dbReference>
<reference evidence="2 3" key="1">
    <citation type="submission" date="2023-04" db="EMBL/GenBank/DDBJ databases">
        <title>Spirochaete genome identified in red abalone sample constitutes a novel genus.</title>
        <authorList>
            <person name="Sharma S.P."/>
            <person name="Purcell C.M."/>
            <person name="Hyde J.R."/>
            <person name="Severin A.J."/>
        </authorList>
    </citation>
    <scope>NUCLEOTIDE SEQUENCE [LARGE SCALE GENOMIC DNA]</scope>
    <source>
        <strain evidence="2 3">SP-2023</strain>
    </source>
</reference>
<dbReference type="Gene3D" id="2.60.120.10">
    <property type="entry name" value="Jelly Rolls"/>
    <property type="match status" value="2"/>
</dbReference>
<proteinExistence type="predicted"/>
<sequence>MVNIHQIDLRILCGCPMDIVKLLSRKGIIRDIEKDGIGFATGPNAILLSDVATQNGQFCNLIEFPILHMQYKQGMSLPNHPNNTGVRPLLIGLPHQINAQCNYFIRGKYGLISVKELMEAGFDQQQAIDLMRMKMRFNFGRLEKVEEQLDLFFVEGSRRMEIHKGLFIRRIAHNVYEFTFGDDTVQVDLNLFSQENYEIPYNLDYHKPNAEYFSVTHLGEGNGWDADRASMSSLICYQGRYFLVDAPPGVDRLLNAAGISINELEGIFHTHSHDDHFGGLTSLIRSDRRLKYFATKAVRHSVTKKLSAVLSVDERMFFRMFKCFDLEFDRWNEIDGLEVMPLISPHPVETSIFYFRTLWHEGYRCYGHLADTCSDRILESFITDDPTAYGISMEYYTRIKQSYMVPTDLKKVDIGGGLIHGDAIDFKDDVSKKIVLCHIERPLDGNEKEIGTNATFALTDVLIPSKVNFYMKRAEFWLKETLPLTSERDMNMLLNGEILYLNIGTILIKKGENPENIYLLLTGVIGGINVEDDISITLNTGSLVGSSFVLFNTPSNLTFRAESYVTLLEIPKSIYLHILNSHGVTKQFTDTQYRIDYLQSLSLFSDSVGESALRYISQNIGIYESEPGELIDCRDLPGLYIVFQGSIGIFEDNEMKDLFVGGDIFGEETVLPGVRIQYSYETVQKTIIYHIPTKVIHRIPVVQWKLMELHNLKTSRILFTQRESIMDVDLDEEFSEFFRQLQQTGNRKT</sequence>
<dbReference type="InterPro" id="IPR036866">
    <property type="entry name" value="RibonucZ/Hydroxyglut_hydro"/>
</dbReference>
<dbReference type="InterPro" id="IPR014710">
    <property type="entry name" value="RmlC-like_jellyroll"/>
</dbReference>
<dbReference type="CDD" id="cd00038">
    <property type="entry name" value="CAP_ED"/>
    <property type="match status" value="1"/>
</dbReference>
<evidence type="ECO:0000259" key="1">
    <source>
        <dbReference type="PROSITE" id="PS50042"/>
    </source>
</evidence>
<keyword evidence="3" id="KW-1185">Reference proteome</keyword>
<dbReference type="SUPFAM" id="SSF51206">
    <property type="entry name" value="cAMP-binding domain-like"/>
    <property type="match status" value="2"/>
</dbReference>
<dbReference type="Pfam" id="PF00027">
    <property type="entry name" value="cNMP_binding"/>
    <property type="match status" value="1"/>
</dbReference>
<dbReference type="Pfam" id="PF23023">
    <property type="entry name" value="Anti-Pycsar_Apyc1"/>
    <property type="match status" value="1"/>
</dbReference>
<dbReference type="SUPFAM" id="SSF56281">
    <property type="entry name" value="Metallo-hydrolase/oxidoreductase"/>
    <property type="match status" value="1"/>
</dbReference>
<feature type="domain" description="Cyclic nucleotide-binding" evidence="1">
    <location>
        <begin position="639"/>
        <end position="671"/>
    </location>
</feature>
<dbReference type="Proteomes" id="UP001228690">
    <property type="component" value="Chromosome"/>
</dbReference>
<name>A0ABY8MHD5_9SPIO</name>
<organism evidence="2 3">
    <name type="scientific">Candidatus Haliotispira prima</name>
    <dbReference type="NCBI Taxonomy" id="3034016"/>
    <lineage>
        <taxon>Bacteria</taxon>
        <taxon>Pseudomonadati</taxon>
        <taxon>Spirochaetota</taxon>
        <taxon>Spirochaetia</taxon>
        <taxon>Spirochaetales</taxon>
        <taxon>Spirochaetaceae</taxon>
        <taxon>Candidatus Haliotispira</taxon>
    </lineage>
</organism>
<feature type="domain" description="Cyclic nucleotide-binding" evidence="1">
    <location>
        <begin position="500"/>
        <end position="579"/>
    </location>
</feature>
<evidence type="ECO:0000313" key="2">
    <source>
        <dbReference type="EMBL" id="WGK69394.1"/>
    </source>
</evidence>